<name>A0A6J6TMT2_9ZZZZ</name>
<evidence type="ECO:0000313" key="2">
    <source>
        <dbReference type="EMBL" id="CAB4748506.1"/>
    </source>
</evidence>
<dbReference type="SUPFAM" id="SSF88723">
    <property type="entry name" value="PIN domain-like"/>
    <property type="match status" value="1"/>
</dbReference>
<dbReference type="Pfam" id="PF01850">
    <property type="entry name" value="PIN"/>
    <property type="match status" value="1"/>
</dbReference>
<dbReference type="AlphaFoldDB" id="A0A6J6TMT2"/>
<gene>
    <name evidence="2" type="ORF">UFOPK2810_00721</name>
</gene>
<dbReference type="InterPro" id="IPR029060">
    <property type="entry name" value="PIN-like_dom_sf"/>
</dbReference>
<protein>
    <submittedName>
        <fullName evidence="2">Unannotated protein</fullName>
    </submittedName>
</protein>
<proteinExistence type="predicted"/>
<accession>A0A6J6TMT2</accession>
<dbReference type="Gene3D" id="3.40.50.1010">
    <property type="entry name" value="5'-nuclease"/>
    <property type="match status" value="1"/>
</dbReference>
<feature type="domain" description="PIN" evidence="1">
    <location>
        <begin position="2"/>
        <end position="81"/>
    </location>
</feature>
<dbReference type="InterPro" id="IPR002716">
    <property type="entry name" value="PIN_dom"/>
</dbReference>
<sequence>MELLAGARTDAERHDLRRMITGQRWLPVDPAADFEAAAIIYAACRSAGFTPGGLTDCMIAAIAIRTGSTLLAGDQGFARIALIVALQLDAPQSPQASSPGDR</sequence>
<dbReference type="EMBL" id="CAEZYZ010000103">
    <property type="protein sequence ID" value="CAB4748506.1"/>
    <property type="molecule type" value="Genomic_DNA"/>
</dbReference>
<evidence type="ECO:0000259" key="1">
    <source>
        <dbReference type="Pfam" id="PF01850"/>
    </source>
</evidence>
<reference evidence="2" key="1">
    <citation type="submission" date="2020-05" db="EMBL/GenBank/DDBJ databases">
        <authorList>
            <person name="Chiriac C."/>
            <person name="Salcher M."/>
            <person name="Ghai R."/>
            <person name="Kavagutti S V."/>
        </authorList>
    </citation>
    <scope>NUCLEOTIDE SEQUENCE</scope>
</reference>
<organism evidence="2">
    <name type="scientific">freshwater metagenome</name>
    <dbReference type="NCBI Taxonomy" id="449393"/>
    <lineage>
        <taxon>unclassified sequences</taxon>
        <taxon>metagenomes</taxon>
        <taxon>ecological metagenomes</taxon>
    </lineage>
</organism>